<dbReference type="PANTHER" id="PTHR43884:SF12">
    <property type="entry name" value="ISOVALERYL-COA DEHYDROGENASE, MITOCHONDRIAL-RELATED"/>
    <property type="match status" value="1"/>
</dbReference>
<evidence type="ECO:0000256" key="4">
    <source>
        <dbReference type="ARBA" id="ARBA00022827"/>
    </source>
</evidence>
<keyword evidence="5" id="KW-0560">Oxidoreductase</keyword>
<dbReference type="InterPro" id="IPR009100">
    <property type="entry name" value="AcylCoA_DH/oxidase_NM_dom_sf"/>
</dbReference>
<reference evidence="9 10" key="1">
    <citation type="submission" date="2007-07" db="EMBL/GenBank/DDBJ databases">
        <title>Complete sequence of chromosome of Xanthobacter autotrophicus Py2.</title>
        <authorList>
            <consortium name="US DOE Joint Genome Institute"/>
            <person name="Copeland A."/>
            <person name="Lucas S."/>
            <person name="Lapidus A."/>
            <person name="Barry K."/>
            <person name="Glavina del Rio T."/>
            <person name="Hammon N."/>
            <person name="Israni S."/>
            <person name="Dalin E."/>
            <person name="Tice H."/>
            <person name="Pitluck S."/>
            <person name="Sims D."/>
            <person name="Brettin T."/>
            <person name="Bruce D."/>
            <person name="Detter J.C."/>
            <person name="Han C."/>
            <person name="Tapia R."/>
            <person name="Brainard J."/>
            <person name="Schmutz J."/>
            <person name="Larimer F."/>
            <person name="Land M."/>
            <person name="Hauser L."/>
            <person name="Kyrpides N."/>
            <person name="Kim E."/>
            <person name="Ensigns S.A."/>
            <person name="Richardson P."/>
        </authorList>
    </citation>
    <scope>NUCLEOTIDE SEQUENCE [LARGE SCALE GENOMIC DNA]</scope>
    <source>
        <strain evidence="10">ATCC BAA-1158 / Py2</strain>
    </source>
</reference>
<comment type="cofactor">
    <cofactor evidence="1 5">
        <name>FAD</name>
        <dbReference type="ChEBI" id="CHEBI:57692"/>
    </cofactor>
</comment>
<protein>
    <submittedName>
        <fullName evidence="9">Acyl-CoA dehydrogenase domain protein</fullName>
    </submittedName>
</protein>
<evidence type="ECO:0000259" key="6">
    <source>
        <dbReference type="Pfam" id="PF00441"/>
    </source>
</evidence>
<feature type="domain" description="Acyl-CoA dehydrogenase/oxidase C-terminal" evidence="6">
    <location>
        <begin position="260"/>
        <end position="402"/>
    </location>
</feature>
<dbReference type="Pfam" id="PF02771">
    <property type="entry name" value="Acyl-CoA_dh_N"/>
    <property type="match status" value="1"/>
</dbReference>
<evidence type="ECO:0000259" key="7">
    <source>
        <dbReference type="Pfam" id="PF02770"/>
    </source>
</evidence>
<dbReference type="eggNOG" id="COG1960">
    <property type="taxonomic scope" value="Bacteria"/>
</dbReference>
<feature type="domain" description="Acyl-CoA dehydrogenase/oxidase N-terminal" evidence="8">
    <location>
        <begin position="8"/>
        <end position="121"/>
    </location>
</feature>
<evidence type="ECO:0000256" key="3">
    <source>
        <dbReference type="ARBA" id="ARBA00022630"/>
    </source>
</evidence>
<dbReference type="InterPro" id="IPR046373">
    <property type="entry name" value="Acyl-CoA_Oxase/DH_mid-dom_sf"/>
</dbReference>
<dbReference type="OrthoDB" id="2769798at2"/>
<proteinExistence type="inferred from homology"/>
<dbReference type="Pfam" id="PF00441">
    <property type="entry name" value="Acyl-CoA_dh_1"/>
    <property type="match status" value="1"/>
</dbReference>
<dbReference type="AlphaFoldDB" id="A7IIS8"/>
<dbReference type="Proteomes" id="UP000002417">
    <property type="component" value="Chromosome"/>
</dbReference>
<evidence type="ECO:0000256" key="5">
    <source>
        <dbReference type="RuleBase" id="RU362125"/>
    </source>
</evidence>
<dbReference type="InterPro" id="IPR037069">
    <property type="entry name" value="AcylCoA_DH/ox_N_sf"/>
</dbReference>
<dbReference type="SUPFAM" id="SSF47203">
    <property type="entry name" value="Acyl-CoA dehydrogenase C-terminal domain-like"/>
    <property type="match status" value="1"/>
</dbReference>
<evidence type="ECO:0000256" key="2">
    <source>
        <dbReference type="ARBA" id="ARBA00009347"/>
    </source>
</evidence>
<dbReference type="GO" id="GO:0003995">
    <property type="term" value="F:acyl-CoA dehydrogenase activity"/>
    <property type="evidence" value="ECO:0007669"/>
    <property type="project" value="TreeGrafter"/>
</dbReference>
<dbReference type="STRING" id="78245.Xaut_2680"/>
<dbReference type="EMBL" id="CP000781">
    <property type="protein sequence ID" value="ABS67921.1"/>
    <property type="molecule type" value="Genomic_DNA"/>
</dbReference>
<dbReference type="InterPro" id="IPR006091">
    <property type="entry name" value="Acyl-CoA_Oxase/DH_mid-dom"/>
</dbReference>
<dbReference type="GO" id="GO:0050660">
    <property type="term" value="F:flavin adenine dinucleotide binding"/>
    <property type="evidence" value="ECO:0007669"/>
    <property type="project" value="InterPro"/>
</dbReference>
<dbReference type="InterPro" id="IPR036250">
    <property type="entry name" value="AcylCo_DH-like_C"/>
</dbReference>
<dbReference type="HOGENOM" id="CLU_018204_3_0_5"/>
<dbReference type="Gene3D" id="1.10.540.10">
    <property type="entry name" value="Acyl-CoA dehydrogenase/oxidase, N-terminal domain"/>
    <property type="match status" value="1"/>
</dbReference>
<accession>A7IIS8</accession>
<dbReference type="KEGG" id="xau:Xaut_2680"/>
<dbReference type="Gene3D" id="1.20.140.10">
    <property type="entry name" value="Butyryl-CoA Dehydrogenase, subunit A, domain 3"/>
    <property type="match status" value="1"/>
</dbReference>
<dbReference type="GO" id="GO:0033539">
    <property type="term" value="P:fatty acid beta-oxidation using acyl-CoA dehydrogenase"/>
    <property type="evidence" value="ECO:0007669"/>
    <property type="project" value="TreeGrafter"/>
</dbReference>
<evidence type="ECO:0000313" key="10">
    <source>
        <dbReference type="Proteomes" id="UP000002417"/>
    </source>
</evidence>
<evidence type="ECO:0000313" key="9">
    <source>
        <dbReference type="EMBL" id="ABS67921.1"/>
    </source>
</evidence>
<dbReference type="InterPro" id="IPR009075">
    <property type="entry name" value="AcylCo_DH/oxidase_C"/>
</dbReference>
<evidence type="ECO:0000256" key="1">
    <source>
        <dbReference type="ARBA" id="ARBA00001974"/>
    </source>
</evidence>
<keyword evidence="4 5" id="KW-0274">FAD</keyword>
<sequence length="454" mass="48535">MAIDFTMSPEQRQIQAMAREFAENVLAPVVPEADREPDPLLAHARTKGAYVEAYKAGIAMAMLPKEYGGGGLSCLDLTIAAEEICAVDPGFACTVLCNGLGLMPVAWYGTEEQKKRFIGAATSDPTGEFLGGWTAGEPPGGTGGTANFDNPFPRPAGIGLTATRDGDHYILNGRKKWSSAGGWDAKGVNAQTVIVRTDGDVGGTKGLSAIVVERGTPGISYEFVNKEGHRTASNALITFDNARVPVDNLLPGAAGNGDFVINRNFAWSGPVAGIAAVGMARSAYEAALKFCKANTAGSLTPIIRFQNVGYILGDCAAKIESARYFCWRASDYLDKHEQHAELVGAMCKINTTEAMFDVIYKCMQVVGVNSLSTEYPFGRFLREASVLPIYDGGNMGMQRRRVHGVIADEGFNPRAVMEDSTIVFEKSMESIGTVADWDRQYSNSGSTPFVSAAE</sequence>
<dbReference type="PANTHER" id="PTHR43884">
    <property type="entry name" value="ACYL-COA DEHYDROGENASE"/>
    <property type="match status" value="1"/>
</dbReference>
<organism evidence="9 10">
    <name type="scientific">Xanthobacter autotrophicus (strain ATCC BAA-1158 / Py2)</name>
    <dbReference type="NCBI Taxonomy" id="78245"/>
    <lineage>
        <taxon>Bacteria</taxon>
        <taxon>Pseudomonadati</taxon>
        <taxon>Pseudomonadota</taxon>
        <taxon>Alphaproteobacteria</taxon>
        <taxon>Hyphomicrobiales</taxon>
        <taxon>Xanthobacteraceae</taxon>
        <taxon>Xanthobacter</taxon>
    </lineage>
</organism>
<keyword evidence="10" id="KW-1185">Reference proteome</keyword>
<dbReference type="Pfam" id="PF02770">
    <property type="entry name" value="Acyl-CoA_dh_M"/>
    <property type="match status" value="1"/>
</dbReference>
<dbReference type="InterPro" id="IPR013786">
    <property type="entry name" value="AcylCoA_DH/ox_N"/>
</dbReference>
<keyword evidence="3 5" id="KW-0285">Flavoprotein</keyword>
<dbReference type="Gene3D" id="2.40.110.10">
    <property type="entry name" value="Butyryl-CoA Dehydrogenase, subunit A, domain 2"/>
    <property type="match status" value="1"/>
</dbReference>
<evidence type="ECO:0000259" key="8">
    <source>
        <dbReference type="Pfam" id="PF02771"/>
    </source>
</evidence>
<name>A7IIS8_XANP2</name>
<gene>
    <name evidence="9" type="ordered locus">Xaut_2680</name>
</gene>
<dbReference type="SUPFAM" id="SSF56645">
    <property type="entry name" value="Acyl-CoA dehydrogenase NM domain-like"/>
    <property type="match status" value="1"/>
</dbReference>
<dbReference type="GO" id="GO:0046359">
    <property type="term" value="P:butyrate catabolic process"/>
    <property type="evidence" value="ECO:0007669"/>
    <property type="project" value="TreeGrafter"/>
</dbReference>
<comment type="similarity">
    <text evidence="2 5">Belongs to the acyl-CoA dehydrogenase family.</text>
</comment>
<dbReference type="PhylomeDB" id="A7IIS8"/>
<feature type="domain" description="Acyl-CoA oxidase/dehydrogenase middle" evidence="7">
    <location>
        <begin position="161"/>
        <end position="241"/>
    </location>
</feature>